<proteinExistence type="predicted"/>
<dbReference type="Proteomes" id="UP000004903">
    <property type="component" value="Unassembled WGS sequence"/>
</dbReference>
<dbReference type="GO" id="GO:0043565">
    <property type="term" value="F:sequence-specific DNA binding"/>
    <property type="evidence" value="ECO:0007669"/>
    <property type="project" value="UniProtKB-ARBA"/>
</dbReference>
<dbReference type="SUPFAM" id="SSF58059">
    <property type="entry name" value="Tetramerization domain of the Mnt repressor"/>
    <property type="match status" value="1"/>
</dbReference>
<name>G5QFS9_SALRU</name>
<organism evidence="1 2">
    <name type="scientific">Salmonella enterica subsp. enterica serovar Rubislaw str. A4-653</name>
    <dbReference type="NCBI Taxonomy" id="913081"/>
    <lineage>
        <taxon>Bacteria</taxon>
        <taxon>Pseudomonadati</taxon>
        <taxon>Pseudomonadota</taxon>
        <taxon>Gammaproteobacteria</taxon>
        <taxon>Enterobacterales</taxon>
        <taxon>Enterobacteriaceae</taxon>
        <taxon>Salmonella</taxon>
    </lineage>
</organism>
<evidence type="ECO:0000313" key="2">
    <source>
        <dbReference type="Proteomes" id="UP000004903"/>
    </source>
</evidence>
<accession>G5QFS9</accession>
<protein>
    <submittedName>
        <fullName evidence="1">Regulatory protein mnt</fullName>
    </submittedName>
</protein>
<comment type="caution">
    <text evidence="1">The sequence shown here is derived from an EMBL/GenBank/DDBJ whole genome shotgun (WGS) entry which is preliminary data.</text>
</comment>
<dbReference type="InterPro" id="IPR024421">
    <property type="entry name" value="Phage_P22_Mnt"/>
</dbReference>
<gene>
    <name evidence="1" type="ORF">LTSERUB_1229</name>
</gene>
<dbReference type="GO" id="GO:0006355">
    <property type="term" value="P:regulation of DNA-templated transcription"/>
    <property type="evidence" value="ECO:0007669"/>
    <property type="project" value="InterPro"/>
</dbReference>
<dbReference type="AlphaFoldDB" id="G5QFS9"/>
<dbReference type="InterPro" id="IPR013321">
    <property type="entry name" value="Arc_rbn_hlx_hlx"/>
</dbReference>
<dbReference type="Pfam" id="PF11423">
    <property type="entry name" value="Repressor_Mnt"/>
    <property type="match status" value="1"/>
</dbReference>
<dbReference type="PATRIC" id="fig|913081.3.peg.1008"/>
<dbReference type="Gene3D" id="1.10.1220.10">
    <property type="entry name" value="Met repressor-like"/>
    <property type="match status" value="1"/>
</dbReference>
<evidence type="ECO:0000313" key="1">
    <source>
        <dbReference type="EMBL" id="EHC92942.1"/>
    </source>
</evidence>
<dbReference type="EMBL" id="AFCT01000476">
    <property type="protein sequence ID" value="EHC92942.1"/>
    <property type="molecule type" value="Genomic_DNA"/>
</dbReference>
<sequence length="52" mass="5883">MNSELLKIVEDALSEPHPVSGYRDEAERLADQQSDMVKKIVFDTLKSIYSKG</sequence>
<reference evidence="1 2" key="1">
    <citation type="journal article" date="2011" name="BMC Genomics">
        <title>Genome sequencing reveals diversification of virulence factor content and possible host adaptation in distinct subpopulations of Salmonella enterica.</title>
        <authorList>
            <person name="den Bakker H.C."/>
            <person name="Moreno Switt A.I."/>
            <person name="Govoni G."/>
            <person name="Cummings C.A."/>
            <person name="Ranieri M.L."/>
            <person name="Degoricija L."/>
            <person name="Hoelzer K."/>
            <person name="Rodriguez-Rivera L.D."/>
            <person name="Brown S."/>
            <person name="Bolchacova E."/>
            <person name="Furtado M.R."/>
            <person name="Wiedmann M."/>
        </authorList>
    </citation>
    <scope>NUCLEOTIDE SEQUENCE [LARGE SCALE GENOMIC DNA]</scope>
    <source>
        <strain evidence="1 2">A4-653</strain>
    </source>
</reference>